<dbReference type="EMBL" id="SNXI01000003">
    <property type="protein sequence ID" value="TDP39214.1"/>
    <property type="molecule type" value="Genomic_DNA"/>
</dbReference>
<dbReference type="OrthoDB" id="9804721at2"/>
<evidence type="ECO:0000256" key="1">
    <source>
        <dbReference type="ARBA" id="ARBA00008791"/>
    </source>
</evidence>
<keyword evidence="4" id="KW-1185">Reference proteome</keyword>
<name>A0A4R6PLW5_9GAMM</name>
<comment type="similarity">
    <text evidence="1">Belongs to the universal stress protein A family.</text>
</comment>
<accession>A0A4R6PLW5</accession>
<dbReference type="PRINTS" id="PR01438">
    <property type="entry name" value="UNVRSLSTRESS"/>
</dbReference>
<dbReference type="PANTHER" id="PTHR46268">
    <property type="entry name" value="STRESS RESPONSE PROTEIN NHAX"/>
    <property type="match status" value="1"/>
</dbReference>
<dbReference type="CDD" id="cd00293">
    <property type="entry name" value="USP-like"/>
    <property type="match status" value="2"/>
</dbReference>
<proteinExistence type="inferred from homology"/>
<dbReference type="Pfam" id="PF00582">
    <property type="entry name" value="Usp"/>
    <property type="match status" value="2"/>
</dbReference>
<protein>
    <submittedName>
        <fullName evidence="3">Nucleotide-binding universal stress UspA family protein</fullName>
    </submittedName>
</protein>
<dbReference type="InterPro" id="IPR006016">
    <property type="entry name" value="UspA"/>
</dbReference>
<feature type="domain" description="UspA" evidence="2">
    <location>
        <begin position="165"/>
        <end position="282"/>
    </location>
</feature>
<dbReference type="SUPFAM" id="SSF52402">
    <property type="entry name" value="Adenine nucleotide alpha hydrolases-like"/>
    <property type="match status" value="2"/>
</dbReference>
<sequence>MKHVFACVDGSASTTAVCDYASWAAQRLATPLTLLHVLDELRYPVNSDLTGTIGLGEQQQLLEQLAELEHQRNELALQHGRNMLEAGHRRAIENGVGEVFKSQRHGQLAQALAEVEASIRLLVVGLHGIDSNDSLRVGSQLETLIRSLQKPTLVTPKLFRAPRSVMLAFDGSDASRKGVKMLAESPIFKGMQITLVTVGQNSNEVVAAIEAAANHLREYRHQVDFEIITGEVESALLDYQRKHHIDLIVMGAFRHSRARQWFLGSTTRKLLQAADVPLLLLR</sequence>
<dbReference type="Proteomes" id="UP000295531">
    <property type="component" value="Unassembled WGS sequence"/>
</dbReference>
<gene>
    <name evidence="3" type="ORF">DEU29_103110</name>
</gene>
<dbReference type="PANTHER" id="PTHR46268:SF6">
    <property type="entry name" value="UNIVERSAL STRESS PROTEIN UP12"/>
    <property type="match status" value="1"/>
</dbReference>
<dbReference type="InterPro" id="IPR006015">
    <property type="entry name" value="Universal_stress_UspA"/>
</dbReference>
<comment type="caution">
    <text evidence="3">The sequence shown here is derived from an EMBL/GenBank/DDBJ whole genome shotgun (WGS) entry which is preliminary data.</text>
</comment>
<evidence type="ECO:0000313" key="4">
    <source>
        <dbReference type="Proteomes" id="UP000295531"/>
    </source>
</evidence>
<dbReference type="Gene3D" id="3.40.50.12370">
    <property type="match status" value="1"/>
</dbReference>
<dbReference type="AlphaFoldDB" id="A0A4R6PLW5"/>
<organism evidence="3 4">
    <name type="scientific">Idiomarina aquatica</name>
    <dbReference type="NCBI Taxonomy" id="1327752"/>
    <lineage>
        <taxon>Bacteria</taxon>
        <taxon>Pseudomonadati</taxon>
        <taxon>Pseudomonadota</taxon>
        <taxon>Gammaproteobacteria</taxon>
        <taxon>Alteromonadales</taxon>
        <taxon>Idiomarinaceae</taxon>
        <taxon>Idiomarina</taxon>
    </lineage>
</organism>
<dbReference type="RefSeq" id="WP_133538929.1">
    <property type="nucleotide sequence ID" value="NZ_SNXI01000003.1"/>
</dbReference>
<evidence type="ECO:0000259" key="2">
    <source>
        <dbReference type="Pfam" id="PF00582"/>
    </source>
</evidence>
<evidence type="ECO:0000313" key="3">
    <source>
        <dbReference type="EMBL" id="TDP39214.1"/>
    </source>
</evidence>
<feature type="domain" description="UspA" evidence="2">
    <location>
        <begin position="1"/>
        <end position="156"/>
    </location>
</feature>
<reference evidence="3 4" key="1">
    <citation type="submission" date="2019-03" db="EMBL/GenBank/DDBJ databases">
        <title>Freshwater and sediment microbial communities from various areas in North America, analyzing microbe dynamics in response to fracking.</title>
        <authorList>
            <person name="Lamendella R."/>
        </authorList>
    </citation>
    <scope>NUCLEOTIDE SEQUENCE [LARGE SCALE GENOMIC DNA]</scope>
    <source>
        <strain evidence="3 4">18_TX</strain>
    </source>
</reference>